<evidence type="ECO:0000259" key="4">
    <source>
        <dbReference type="Pfam" id="PF18052"/>
    </source>
</evidence>
<dbReference type="GO" id="GO:0006952">
    <property type="term" value="P:defense response"/>
    <property type="evidence" value="ECO:0007669"/>
    <property type="project" value="UniProtKB-KW"/>
</dbReference>
<dbReference type="AlphaFoldDB" id="A0A067DBB7"/>
<dbReference type="PANTHER" id="PTHR19338">
    <property type="entry name" value="TRANSLOCASE OF INNER MITOCHONDRIAL MEMBRANE 13 HOMOLOG"/>
    <property type="match status" value="1"/>
</dbReference>
<feature type="domain" description="Disease resistance N-terminal" evidence="4">
    <location>
        <begin position="9"/>
        <end position="101"/>
    </location>
</feature>
<keyword evidence="6" id="KW-1185">Reference proteome</keyword>
<dbReference type="EMBL" id="KK794939">
    <property type="protein sequence ID" value="KDO36307.1"/>
    <property type="molecule type" value="Genomic_DNA"/>
</dbReference>
<evidence type="ECO:0000313" key="5">
    <source>
        <dbReference type="EMBL" id="KDO36307.1"/>
    </source>
</evidence>
<gene>
    <name evidence="5" type="ORF">CISIN_1g029241mg</name>
</gene>
<reference evidence="5 6" key="1">
    <citation type="submission" date="2014-04" db="EMBL/GenBank/DDBJ databases">
        <authorList>
            <consortium name="International Citrus Genome Consortium"/>
            <person name="Gmitter F."/>
            <person name="Chen C."/>
            <person name="Farmerie W."/>
            <person name="Harkins T."/>
            <person name="Desany B."/>
            <person name="Mohiuddin M."/>
            <person name="Kodira C."/>
            <person name="Borodovsky M."/>
            <person name="Lomsadze A."/>
            <person name="Burns P."/>
            <person name="Jenkins J."/>
            <person name="Prochnik S."/>
            <person name="Shu S."/>
            <person name="Chapman J."/>
            <person name="Pitluck S."/>
            <person name="Schmutz J."/>
            <person name="Rokhsar D."/>
        </authorList>
    </citation>
    <scope>NUCLEOTIDE SEQUENCE</scope>
</reference>
<dbReference type="GO" id="GO:0000166">
    <property type="term" value="F:nucleotide binding"/>
    <property type="evidence" value="ECO:0007669"/>
    <property type="project" value="UniProtKB-KW"/>
</dbReference>
<dbReference type="InterPro" id="IPR041118">
    <property type="entry name" value="Rx_N"/>
</dbReference>
<dbReference type="Pfam" id="PF18052">
    <property type="entry name" value="Rx_N"/>
    <property type="match status" value="1"/>
</dbReference>
<evidence type="ECO:0000313" key="6">
    <source>
        <dbReference type="Proteomes" id="UP000027120"/>
    </source>
</evidence>
<protein>
    <recommendedName>
        <fullName evidence="4">Disease resistance N-terminal domain-containing protein</fullName>
    </recommendedName>
</protein>
<dbReference type="Gene3D" id="1.20.5.4130">
    <property type="match status" value="1"/>
</dbReference>
<accession>A0A067DBB7</accession>
<dbReference type="Proteomes" id="UP000027120">
    <property type="component" value="Unassembled WGS sequence"/>
</dbReference>
<dbReference type="STRING" id="2711.A0A067DBB7"/>
<organism evidence="5 6">
    <name type="scientific">Citrus sinensis</name>
    <name type="common">Sweet orange</name>
    <name type="synonym">Citrus aurantium var. sinensis</name>
    <dbReference type="NCBI Taxonomy" id="2711"/>
    <lineage>
        <taxon>Eukaryota</taxon>
        <taxon>Viridiplantae</taxon>
        <taxon>Streptophyta</taxon>
        <taxon>Embryophyta</taxon>
        <taxon>Tracheophyta</taxon>
        <taxon>Spermatophyta</taxon>
        <taxon>Magnoliopsida</taxon>
        <taxon>eudicotyledons</taxon>
        <taxon>Gunneridae</taxon>
        <taxon>Pentapetalae</taxon>
        <taxon>rosids</taxon>
        <taxon>malvids</taxon>
        <taxon>Sapindales</taxon>
        <taxon>Rutaceae</taxon>
        <taxon>Aurantioideae</taxon>
        <taxon>Citrus</taxon>
    </lineage>
</organism>
<evidence type="ECO:0000256" key="2">
    <source>
        <dbReference type="ARBA" id="ARBA00022741"/>
    </source>
</evidence>
<keyword evidence="3" id="KW-0611">Plant defense</keyword>
<sequence>MAAAGEILLNAFFQVLFDRLASRNLLSFVRQLQGGVDSELKKWEKKLKMIQAVLCDAEEKQLTNEAVKMWLDELQDLAYDAEDILDEFATQALESKLMAQNQDSSGQVLSFIQASLNPNAIMFNYSMGSKIKDITSRLEQLCQERIELGLQPLTGGSSSTVAAAAHQRPPSSSVPTEREVFRSLFNLDIADRCSDL</sequence>
<evidence type="ECO:0000256" key="3">
    <source>
        <dbReference type="ARBA" id="ARBA00022821"/>
    </source>
</evidence>
<evidence type="ECO:0000256" key="1">
    <source>
        <dbReference type="ARBA" id="ARBA00022737"/>
    </source>
</evidence>
<proteinExistence type="predicted"/>
<keyword evidence="2" id="KW-0547">Nucleotide-binding</keyword>
<dbReference type="PANTHER" id="PTHR19338:SF73">
    <property type="entry name" value="DISEASE RESISTANCE PROTEIN RGA2-LIKE"/>
    <property type="match status" value="1"/>
</dbReference>
<name>A0A067DBB7_CITSI</name>
<keyword evidence="1" id="KW-0677">Repeat</keyword>